<comment type="caution">
    <text evidence="2">The sequence shown here is derived from an EMBL/GenBank/DDBJ whole genome shotgun (WGS) entry which is preliminary data.</text>
</comment>
<evidence type="ECO:0000256" key="1">
    <source>
        <dbReference type="ARBA" id="ARBA00022679"/>
    </source>
</evidence>
<gene>
    <name evidence="2" type="ORF">BT62DRAFT_946892</name>
</gene>
<reference evidence="2" key="1">
    <citation type="submission" date="2020-11" db="EMBL/GenBank/DDBJ databases">
        <title>Adaptations for nitrogen fixation in a non-lichenized fungal sporocarp promotes dispersal by wood-feeding termites.</title>
        <authorList>
            <consortium name="DOE Joint Genome Institute"/>
            <person name="Koch R.A."/>
            <person name="Yoon G."/>
            <person name="Arayal U."/>
            <person name="Lail K."/>
            <person name="Amirebrahimi M."/>
            <person name="Labutti K."/>
            <person name="Lipzen A."/>
            <person name="Riley R."/>
            <person name="Barry K."/>
            <person name="Henrissat B."/>
            <person name="Grigoriev I.V."/>
            <person name="Herr J.R."/>
            <person name="Aime M.C."/>
        </authorList>
    </citation>
    <scope>NUCLEOTIDE SEQUENCE</scope>
    <source>
        <strain evidence="2">MCA 3950</strain>
    </source>
</reference>
<evidence type="ECO:0000313" key="2">
    <source>
        <dbReference type="EMBL" id="KAG7448022.1"/>
    </source>
</evidence>
<dbReference type="GO" id="GO:0044550">
    <property type="term" value="P:secondary metabolite biosynthetic process"/>
    <property type="evidence" value="ECO:0007669"/>
    <property type="project" value="TreeGrafter"/>
</dbReference>
<dbReference type="InterPro" id="IPR050317">
    <property type="entry name" value="Plant_Fungal_Acyltransferase"/>
</dbReference>
<organism evidence="2 3">
    <name type="scientific">Guyanagaster necrorhizus</name>
    <dbReference type="NCBI Taxonomy" id="856835"/>
    <lineage>
        <taxon>Eukaryota</taxon>
        <taxon>Fungi</taxon>
        <taxon>Dikarya</taxon>
        <taxon>Basidiomycota</taxon>
        <taxon>Agaricomycotina</taxon>
        <taxon>Agaricomycetes</taxon>
        <taxon>Agaricomycetidae</taxon>
        <taxon>Agaricales</taxon>
        <taxon>Marasmiineae</taxon>
        <taxon>Physalacriaceae</taxon>
        <taxon>Guyanagaster</taxon>
    </lineage>
</organism>
<proteinExistence type="predicted"/>
<keyword evidence="3" id="KW-1185">Reference proteome</keyword>
<dbReference type="AlphaFoldDB" id="A0A9P7VW70"/>
<dbReference type="PANTHER" id="PTHR31642:SF310">
    <property type="entry name" value="FATTY ALCOHOL:CAFFEOYL-COA ACYLTRANSFERASE"/>
    <property type="match status" value="1"/>
</dbReference>
<dbReference type="Proteomes" id="UP000812287">
    <property type="component" value="Unassembled WGS sequence"/>
</dbReference>
<protein>
    <submittedName>
        <fullName evidence="2">Uncharacterized protein</fullName>
    </submittedName>
</protein>
<accession>A0A9P7VW70</accession>
<dbReference type="EMBL" id="MU250530">
    <property type="protein sequence ID" value="KAG7448022.1"/>
    <property type="molecule type" value="Genomic_DNA"/>
</dbReference>
<dbReference type="PANTHER" id="PTHR31642">
    <property type="entry name" value="TRICHOTHECENE 3-O-ACETYLTRANSFERASE"/>
    <property type="match status" value="1"/>
</dbReference>
<dbReference type="OrthoDB" id="444127at2759"/>
<dbReference type="GeneID" id="66110296"/>
<evidence type="ECO:0000313" key="3">
    <source>
        <dbReference type="Proteomes" id="UP000812287"/>
    </source>
</evidence>
<sequence>MDVLYYSASREFPCGVSGGERTVALSIIDSTVGNFSPCGAVWFYDASPSLPNPEGLRSALRKTLDFYPQWCGRLYHLPPSHTTIDRLALTFGCATDPGVLFVDVQTNVRLADLIPLPRPKEWDASDLPAAHFLPSTPLAPVDPEGPVMSVQVTTFACGGIAIGIRLAHPLSDAQTLAYFARDWACIERVVPNPVFDPQLLDDHAPGSEVDDALVAEARKLPCSRYDWWISGSDCPFASQAAVIPPEFSPPPDVGGTRMPWDQWNVSAPVSHYVIHFTQDEVKQMEGGTRMEAILAHVWGCINRARGLVEGDEVHMELTFGLRPRLKLPDRFIGSPIMLADVRTPTSQGIHDTLSQFTINALKAHLHEKKFEVAPKRLWQAFLGHRHVLVTSWVHTGVYEADFGGGSPRYVEAVMPKLDGLLQVMEVQNRHGEHCRWYDAGVDLQLHLEEEVMVRLLEDPLLRKYYAA</sequence>
<dbReference type="Pfam" id="PF02458">
    <property type="entry name" value="Transferase"/>
    <property type="match status" value="2"/>
</dbReference>
<dbReference type="RefSeq" id="XP_043041522.1">
    <property type="nucleotide sequence ID" value="XM_043187999.1"/>
</dbReference>
<keyword evidence="1" id="KW-0808">Transferase</keyword>
<dbReference type="GO" id="GO:0016747">
    <property type="term" value="F:acyltransferase activity, transferring groups other than amino-acyl groups"/>
    <property type="evidence" value="ECO:0007669"/>
    <property type="project" value="TreeGrafter"/>
</dbReference>
<dbReference type="InterPro" id="IPR023213">
    <property type="entry name" value="CAT-like_dom_sf"/>
</dbReference>
<name>A0A9P7VW70_9AGAR</name>
<dbReference type="Gene3D" id="3.30.559.10">
    <property type="entry name" value="Chloramphenicol acetyltransferase-like domain"/>
    <property type="match status" value="2"/>
</dbReference>